<dbReference type="GO" id="GO:0005886">
    <property type="term" value="C:plasma membrane"/>
    <property type="evidence" value="ECO:0007669"/>
    <property type="project" value="UniProtKB-SubCell"/>
</dbReference>
<dbReference type="STRING" id="1121419.SAMN05443529_102121"/>
<dbReference type="RefSeq" id="WP_092329386.1">
    <property type="nucleotide sequence ID" value="NZ_FNCP01000002.1"/>
</dbReference>
<dbReference type="CDD" id="cd06261">
    <property type="entry name" value="TM_PBP2"/>
    <property type="match status" value="1"/>
</dbReference>
<dbReference type="InterPro" id="IPR053385">
    <property type="entry name" value="ABC_transport_permease"/>
</dbReference>
<keyword evidence="5 8" id="KW-1133">Transmembrane helix</keyword>
<dbReference type="SUPFAM" id="SSF161098">
    <property type="entry name" value="MetI-like"/>
    <property type="match status" value="1"/>
</dbReference>
<dbReference type="PROSITE" id="PS50928">
    <property type="entry name" value="ABC_TM1"/>
    <property type="match status" value="1"/>
</dbReference>
<feature type="transmembrane region" description="Helical" evidence="8">
    <location>
        <begin position="25"/>
        <end position="46"/>
    </location>
</feature>
<dbReference type="EMBL" id="FNCP01000002">
    <property type="protein sequence ID" value="SDG30978.1"/>
    <property type="molecule type" value="Genomic_DNA"/>
</dbReference>
<sequence>MDVILLSAKTPKKVVLRFLKQESMLAVSGAAVLLVIMVALLGPLIMPHDPISVSLTEKVQTPSFQYPFGTDPLGRCILSRVIQGTRTSLTAAVVIVSISGIGGVLLGLLAGYKGGGVDSLIMRLVDVLLAFPSIILAMALIVSMGPGLESVIVALTLVHWTGYARLVRAEVLTLKQAEFVEGARALGNSSSRILFKYILPNVLAPVLVMASLDIAHIILSMASLSFLGLGAQPPEAEWGAMINQGREFIRTAPYVTLFPGLALMFSILAFSLLGDSLRDYFDPRLRDKVIE</sequence>
<gene>
    <name evidence="10" type="ORF">SAMN05443529_102121</name>
</gene>
<evidence type="ECO:0000256" key="4">
    <source>
        <dbReference type="ARBA" id="ARBA00022692"/>
    </source>
</evidence>
<dbReference type="InterPro" id="IPR035906">
    <property type="entry name" value="MetI-like_sf"/>
</dbReference>
<dbReference type="Proteomes" id="UP000198656">
    <property type="component" value="Unassembled WGS sequence"/>
</dbReference>
<name>A0A1G7T6V9_9FIRM</name>
<dbReference type="InterPro" id="IPR000515">
    <property type="entry name" value="MetI-like"/>
</dbReference>
<keyword evidence="6 8" id="KW-0472">Membrane</keyword>
<evidence type="ECO:0000313" key="11">
    <source>
        <dbReference type="Proteomes" id="UP000198656"/>
    </source>
</evidence>
<dbReference type="NCBIfam" id="NF045474">
    <property type="entry name" value="Opp2C"/>
    <property type="match status" value="1"/>
</dbReference>
<comment type="subcellular location">
    <subcellularLocation>
        <location evidence="1 8">Cell membrane</location>
        <topology evidence="1 8">Multi-pass membrane protein</topology>
    </subcellularLocation>
</comment>
<protein>
    <submittedName>
        <fullName evidence="10">Peptide/nickel transport system permease protein</fullName>
    </submittedName>
</protein>
<dbReference type="InterPro" id="IPR050366">
    <property type="entry name" value="BP-dependent_transpt_permease"/>
</dbReference>
<accession>A0A1G7T6V9</accession>
<dbReference type="PANTHER" id="PTHR43386:SF1">
    <property type="entry name" value="D,D-DIPEPTIDE TRANSPORT SYSTEM PERMEASE PROTEIN DDPC-RELATED"/>
    <property type="match status" value="1"/>
</dbReference>
<dbReference type="GO" id="GO:0055085">
    <property type="term" value="P:transmembrane transport"/>
    <property type="evidence" value="ECO:0007669"/>
    <property type="project" value="InterPro"/>
</dbReference>
<keyword evidence="4 8" id="KW-0812">Transmembrane</keyword>
<feature type="transmembrane region" description="Helical" evidence="8">
    <location>
        <begin position="150"/>
        <end position="167"/>
    </location>
</feature>
<keyword evidence="3" id="KW-1003">Cell membrane</keyword>
<organism evidence="10 11">
    <name type="scientific">Desulfosporosinus hippei DSM 8344</name>
    <dbReference type="NCBI Taxonomy" id="1121419"/>
    <lineage>
        <taxon>Bacteria</taxon>
        <taxon>Bacillati</taxon>
        <taxon>Bacillota</taxon>
        <taxon>Clostridia</taxon>
        <taxon>Eubacteriales</taxon>
        <taxon>Desulfitobacteriaceae</taxon>
        <taxon>Desulfosporosinus</taxon>
    </lineage>
</organism>
<evidence type="ECO:0000256" key="3">
    <source>
        <dbReference type="ARBA" id="ARBA00022475"/>
    </source>
</evidence>
<evidence type="ECO:0000256" key="6">
    <source>
        <dbReference type="ARBA" id="ARBA00023136"/>
    </source>
</evidence>
<proteinExistence type="inferred from homology"/>
<comment type="similarity">
    <text evidence="7">Belongs to the binding-protein-dependent transport system permease family. OppBC subfamily.</text>
</comment>
<feature type="transmembrane region" description="Helical" evidence="8">
    <location>
        <begin position="89"/>
        <end position="112"/>
    </location>
</feature>
<feature type="domain" description="ABC transmembrane type-1" evidence="9">
    <location>
        <begin position="85"/>
        <end position="274"/>
    </location>
</feature>
<dbReference type="Pfam" id="PF00528">
    <property type="entry name" value="BPD_transp_1"/>
    <property type="match status" value="1"/>
</dbReference>
<evidence type="ECO:0000313" key="10">
    <source>
        <dbReference type="EMBL" id="SDG30978.1"/>
    </source>
</evidence>
<keyword evidence="11" id="KW-1185">Reference proteome</keyword>
<keyword evidence="2 8" id="KW-0813">Transport</keyword>
<dbReference type="AlphaFoldDB" id="A0A1G7T6V9"/>
<evidence type="ECO:0000256" key="1">
    <source>
        <dbReference type="ARBA" id="ARBA00004651"/>
    </source>
</evidence>
<dbReference type="PANTHER" id="PTHR43386">
    <property type="entry name" value="OLIGOPEPTIDE TRANSPORT SYSTEM PERMEASE PROTEIN APPC"/>
    <property type="match status" value="1"/>
</dbReference>
<evidence type="ECO:0000256" key="8">
    <source>
        <dbReference type="RuleBase" id="RU363032"/>
    </source>
</evidence>
<evidence type="ECO:0000256" key="5">
    <source>
        <dbReference type="ARBA" id="ARBA00022989"/>
    </source>
</evidence>
<evidence type="ECO:0000256" key="7">
    <source>
        <dbReference type="ARBA" id="ARBA00024202"/>
    </source>
</evidence>
<evidence type="ECO:0000256" key="2">
    <source>
        <dbReference type="ARBA" id="ARBA00022448"/>
    </source>
</evidence>
<feature type="transmembrane region" description="Helical" evidence="8">
    <location>
        <begin position="202"/>
        <end position="231"/>
    </location>
</feature>
<reference evidence="11" key="1">
    <citation type="submission" date="2016-10" db="EMBL/GenBank/DDBJ databases">
        <authorList>
            <person name="Varghese N."/>
            <person name="Submissions S."/>
        </authorList>
    </citation>
    <scope>NUCLEOTIDE SEQUENCE [LARGE SCALE GENOMIC DNA]</scope>
    <source>
        <strain evidence="11">DSM 8344</strain>
    </source>
</reference>
<feature type="transmembrane region" description="Helical" evidence="8">
    <location>
        <begin position="124"/>
        <end position="144"/>
    </location>
</feature>
<dbReference type="Gene3D" id="1.10.3720.10">
    <property type="entry name" value="MetI-like"/>
    <property type="match status" value="1"/>
</dbReference>
<dbReference type="OrthoDB" id="9797852at2"/>
<evidence type="ECO:0000259" key="9">
    <source>
        <dbReference type="PROSITE" id="PS50928"/>
    </source>
</evidence>
<feature type="transmembrane region" description="Helical" evidence="8">
    <location>
        <begin position="251"/>
        <end position="274"/>
    </location>
</feature>